<dbReference type="PANTHER" id="PTHR46156:SF1">
    <property type="entry name" value="ZINC FINGER CCCH DOMAIN-CONTAINING PROTEIN 3"/>
    <property type="match status" value="1"/>
</dbReference>
<evidence type="ECO:0000256" key="1">
    <source>
        <dbReference type="ARBA" id="ARBA00022723"/>
    </source>
</evidence>
<dbReference type="RefSeq" id="XP_047781572.1">
    <property type="nucleotide sequence ID" value="XM_047922973.1"/>
</dbReference>
<dbReference type="Gene3D" id="4.10.1000.10">
    <property type="entry name" value="Zinc finger, CCCH-type"/>
    <property type="match status" value="2"/>
</dbReference>
<dbReference type="SMART" id="SM00356">
    <property type="entry name" value="ZnF_C3H1"/>
    <property type="match status" value="4"/>
</dbReference>
<evidence type="ECO:0000256" key="4">
    <source>
        <dbReference type="PROSITE-ProRule" id="PRU00723"/>
    </source>
</evidence>
<organism evidence="7 8">
    <name type="scientific">Rhodofomes roseus</name>
    <dbReference type="NCBI Taxonomy" id="34475"/>
    <lineage>
        <taxon>Eukaryota</taxon>
        <taxon>Fungi</taxon>
        <taxon>Dikarya</taxon>
        <taxon>Basidiomycota</taxon>
        <taxon>Agaricomycotina</taxon>
        <taxon>Agaricomycetes</taxon>
        <taxon>Polyporales</taxon>
        <taxon>Rhodofomes</taxon>
    </lineage>
</organism>
<dbReference type="PROSITE" id="PS50103">
    <property type="entry name" value="ZF_C3H1"/>
    <property type="match status" value="4"/>
</dbReference>
<feature type="domain" description="C3H1-type" evidence="6">
    <location>
        <begin position="201"/>
        <end position="224"/>
    </location>
</feature>
<dbReference type="PANTHER" id="PTHR46156">
    <property type="entry name" value="CCCH ZINGC FINGER"/>
    <property type="match status" value="1"/>
</dbReference>
<protein>
    <recommendedName>
        <fullName evidence="6">C3H1-type domain-containing protein</fullName>
    </recommendedName>
</protein>
<feature type="region of interest" description="Disordered" evidence="5">
    <location>
        <begin position="309"/>
        <end position="410"/>
    </location>
</feature>
<keyword evidence="3 4" id="KW-0862">Zinc</keyword>
<feature type="domain" description="C3H1-type" evidence="6">
    <location>
        <begin position="253"/>
        <end position="281"/>
    </location>
</feature>
<keyword evidence="2 4" id="KW-0863">Zinc-finger</keyword>
<evidence type="ECO:0000313" key="8">
    <source>
        <dbReference type="Proteomes" id="UP000814176"/>
    </source>
</evidence>
<evidence type="ECO:0000256" key="2">
    <source>
        <dbReference type="ARBA" id="ARBA00022771"/>
    </source>
</evidence>
<evidence type="ECO:0000259" key="6">
    <source>
        <dbReference type="PROSITE" id="PS50103"/>
    </source>
</evidence>
<feature type="zinc finger region" description="C3H1-type" evidence="4">
    <location>
        <begin position="253"/>
        <end position="281"/>
    </location>
</feature>
<dbReference type="EMBL" id="JADCUA010000005">
    <property type="protein sequence ID" value="KAH9839922.1"/>
    <property type="molecule type" value="Genomic_DNA"/>
</dbReference>
<dbReference type="Proteomes" id="UP000814176">
    <property type="component" value="Unassembled WGS sequence"/>
</dbReference>
<evidence type="ECO:0000313" key="7">
    <source>
        <dbReference type="EMBL" id="KAH9839922.1"/>
    </source>
</evidence>
<feature type="zinc finger region" description="C3H1-type" evidence="4">
    <location>
        <begin position="169"/>
        <end position="197"/>
    </location>
</feature>
<feature type="domain" description="C3H1-type" evidence="6">
    <location>
        <begin position="225"/>
        <end position="252"/>
    </location>
</feature>
<feature type="region of interest" description="Disordered" evidence="5">
    <location>
        <begin position="22"/>
        <end position="80"/>
    </location>
</feature>
<feature type="compositionally biased region" description="Polar residues" evidence="5">
    <location>
        <begin position="64"/>
        <end position="78"/>
    </location>
</feature>
<dbReference type="SUPFAM" id="SSF90229">
    <property type="entry name" value="CCCH zinc finger"/>
    <property type="match status" value="1"/>
</dbReference>
<keyword evidence="8" id="KW-1185">Reference proteome</keyword>
<dbReference type="InterPro" id="IPR036855">
    <property type="entry name" value="Znf_CCCH_sf"/>
</dbReference>
<dbReference type="GeneID" id="72003705"/>
<feature type="compositionally biased region" description="Acidic residues" evidence="5">
    <location>
        <begin position="373"/>
        <end position="396"/>
    </location>
</feature>
<accession>A0ABQ8KNC9</accession>
<name>A0ABQ8KNC9_9APHY</name>
<sequence length="410" mass="44629">MDAPSTSAAALKLEIARLTGVINRHKTGEPHPQPRPAGRPARGNIYVNPNYKPPSKPAARLQSAPVSRSQPIEQSSNAQKHDVVIGGVTFEASGRSLVRKDLAKSTSSALTRPLPAKSAFIRDKAGTMVNANRTYKPKTSRRLRPAGRNMTLNNSKRPYQNRRVSNKRKYLNKPCPRFTTTGACNRGLTCMYQHDPSKIAICWPFLQGNCPNTAETCPLSHDPTPERTPLCVHFANNGRCTRRNCPFPHVRVGQRVGVCRDFAVLGYCEKGLDCDRQHVRECPDFAEKGACTTKGCKLPHVIRANRTRKIVPPTVTSTHTDGADVSAGQSSAAAPASSVEPGAGSDASSSHPVTAEDAQLGDEFISLTFHESESEDDEDEESDEDGEDDDEEGEEQSEPHTEPSPSVEDV</sequence>
<comment type="caution">
    <text evidence="7">The sequence shown here is derived from an EMBL/GenBank/DDBJ whole genome shotgun (WGS) entry which is preliminary data.</text>
</comment>
<evidence type="ECO:0000256" key="5">
    <source>
        <dbReference type="SAM" id="MobiDB-lite"/>
    </source>
</evidence>
<reference evidence="7 8" key="1">
    <citation type="journal article" date="2021" name="Environ. Microbiol.">
        <title>Gene family expansions and transcriptome signatures uncover fungal adaptations to wood decay.</title>
        <authorList>
            <person name="Hage H."/>
            <person name="Miyauchi S."/>
            <person name="Viragh M."/>
            <person name="Drula E."/>
            <person name="Min B."/>
            <person name="Chaduli D."/>
            <person name="Navarro D."/>
            <person name="Favel A."/>
            <person name="Norest M."/>
            <person name="Lesage-Meessen L."/>
            <person name="Balint B."/>
            <person name="Merenyi Z."/>
            <person name="de Eugenio L."/>
            <person name="Morin E."/>
            <person name="Martinez A.T."/>
            <person name="Baldrian P."/>
            <person name="Stursova M."/>
            <person name="Martinez M.J."/>
            <person name="Novotny C."/>
            <person name="Magnuson J.K."/>
            <person name="Spatafora J.W."/>
            <person name="Maurice S."/>
            <person name="Pangilinan J."/>
            <person name="Andreopoulos W."/>
            <person name="LaButti K."/>
            <person name="Hundley H."/>
            <person name="Na H."/>
            <person name="Kuo A."/>
            <person name="Barry K."/>
            <person name="Lipzen A."/>
            <person name="Henrissat B."/>
            <person name="Riley R."/>
            <person name="Ahrendt S."/>
            <person name="Nagy L.G."/>
            <person name="Grigoriev I.V."/>
            <person name="Martin F."/>
            <person name="Rosso M.N."/>
        </authorList>
    </citation>
    <scope>NUCLEOTIDE SEQUENCE [LARGE SCALE GENOMIC DNA]</scope>
    <source>
        <strain evidence="7 8">CIRM-BRFM 1785</strain>
    </source>
</reference>
<proteinExistence type="predicted"/>
<feature type="zinc finger region" description="C3H1-type" evidence="4">
    <location>
        <begin position="225"/>
        <end position="252"/>
    </location>
</feature>
<keyword evidence="1 4" id="KW-0479">Metal-binding</keyword>
<feature type="compositionally biased region" description="Low complexity" evidence="5">
    <location>
        <begin position="325"/>
        <end position="345"/>
    </location>
</feature>
<evidence type="ECO:0000256" key="3">
    <source>
        <dbReference type="ARBA" id="ARBA00022833"/>
    </source>
</evidence>
<feature type="domain" description="C3H1-type" evidence="6">
    <location>
        <begin position="169"/>
        <end position="197"/>
    </location>
</feature>
<dbReference type="InterPro" id="IPR000571">
    <property type="entry name" value="Znf_CCCH"/>
</dbReference>
<feature type="zinc finger region" description="C3H1-type" evidence="4">
    <location>
        <begin position="201"/>
        <end position="224"/>
    </location>
</feature>
<gene>
    <name evidence="7" type="ORF">C8Q71DRAFT_744844</name>
</gene>